<dbReference type="InterPro" id="IPR001173">
    <property type="entry name" value="Glyco_trans_2-like"/>
</dbReference>
<protein>
    <submittedName>
        <fullName evidence="2">Putative glycosyl transferase</fullName>
    </submittedName>
</protein>
<dbReference type="RefSeq" id="WP_004158846.1">
    <property type="nucleotide sequence ID" value="NZ_HE972589.1"/>
</dbReference>
<comment type="caution">
    <text evidence="2">The sequence shown here is derived from an EMBL/GenBank/DDBJ whole genome shotgun (WGS) entry which is preliminary data.</text>
</comment>
<dbReference type="SUPFAM" id="SSF53448">
    <property type="entry name" value="Nucleotide-diphospho-sugar transferases"/>
    <property type="match status" value="1"/>
</dbReference>
<reference evidence="2 3" key="1">
    <citation type="submission" date="2012-04" db="EMBL/GenBank/DDBJ databases">
        <authorList>
            <person name="Genoscope - CEA"/>
        </authorList>
    </citation>
    <scope>NUCLEOTIDE SEQUENCE [LARGE SCALE GENOMIC DNA]</scope>
    <source>
        <strain evidence="2 3">9432</strain>
    </source>
</reference>
<dbReference type="PANTHER" id="PTHR43685">
    <property type="entry name" value="GLYCOSYLTRANSFERASE"/>
    <property type="match status" value="1"/>
</dbReference>
<dbReference type="Proteomes" id="UP000005806">
    <property type="component" value="Unassembled WGS sequence"/>
</dbReference>
<evidence type="ECO:0000313" key="3">
    <source>
        <dbReference type="Proteomes" id="UP000005806"/>
    </source>
</evidence>
<dbReference type="EMBL" id="CAIH01000283">
    <property type="protein sequence ID" value="CCH94078.1"/>
    <property type="molecule type" value="Genomic_DNA"/>
</dbReference>
<sequence length="338" mass="39458">MSKPWLSVLIPTYNGEKYLVKALNSIAIQDDFDIECLAIDDGSTDETLAILQYFQTKIPLKIVQREPQKNWVANTNYLLNMARADYVCFLHQDDMWLTWRLMILKKLTIQFPEANLILNPSIFVNIQGQKLGLWRCPLPSYPIMISSEQMISKLLVQNFISIPAPIFKREMALKVGGLDEKLWYTADWDFWLKLAQDGQIIYYPKPLSVFRIHSHSQTVTRSSYIQDFRQQLESVIDKHLEAWNTSSQTKSKIRKIANFSIAHWRNFIFTRYRRFSVCFIHLECSTLWSLMSSRSHGNCHSFRTRFSLGSTGDFFQFLFKCFGTKTKMKTAEDKLIGG</sequence>
<feature type="domain" description="Glycosyltransferase 2-like" evidence="1">
    <location>
        <begin position="7"/>
        <end position="97"/>
    </location>
</feature>
<dbReference type="InterPro" id="IPR029044">
    <property type="entry name" value="Nucleotide-diphossugar_trans"/>
</dbReference>
<gene>
    <name evidence="2" type="ORF">MICCA_3530023</name>
</gene>
<dbReference type="InterPro" id="IPR050834">
    <property type="entry name" value="Glycosyltransf_2"/>
</dbReference>
<accession>A0A822LFC8</accession>
<proteinExistence type="predicted"/>
<dbReference type="AlphaFoldDB" id="A0A822LFC8"/>
<organism evidence="2 3">
    <name type="scientific">Microcystis aeruginosa PCC 9432</name>
    <dbReference type="NCBI Taxonomy" id="1160280"/>
    <lineage>
        <taxon>Bacteria</taxon>
        <taxon>Bacillati</taxon>
        <taxon>Cyanobacteriota</taxon>
        <taxon>Cyanophyceae</taxon>
        <taxon>Oscillatoriophycideae</taxon>
        <taxon>Chroococcales</taxon>
        <taxon>Microcystaceae</taxon>
        <taxon>Microcystis</taxon>
    </lineage>
</organism>
<dbReference type="PANTHER" id="PTHR43685:SF11">
    <property type="entry name" value="GLYCOSYLTRANSFERASE TAGX-RELATED"/>
    <property type="match status" value="1"/>
</dbReference>
<name>A0A822LFC8_MICAE</name>
<dbReference type="GO" id="GO:0016740">
    <property type="term" value="F:transferase activity"/>
    <property type="evidence" value="ECO:0007669"/>
    <property type="project" value="UniProtKB-KW"/>
</dbReference>
<evidence type="ECO:0000259" key="1">
    <source>
        <dbReference type="Pfam" id="PF00535"/>
    </source>
</evidence>
<keyword evidence="2" id="KW-0808">Transferase</keyword>
<dbReference type="Pfam" id="PF00535">
    <property type="entry name" value="Glycos_transf_2"/>
    <property type="match status" value="1"/>
</dbReference>
<evidence type="ECO:0000313" key="2">
    <source>
        <dbReference type="EMBL" id="CCH94078.1"/>
    </source>
</evidence>
<dbReference type="Gene3D" id="3.90.550.10">
    <property type="entry name" value="Spore Coat Polysaccharide Biosynthesis Protein SpsA, Chain A"/>
    <property type="match status" value="1"/>
</dbReference>